<proteinExistence type="predicted"/>
<gene>
    <name evidence="1" type="ORF">WR25_22717</name>
</gene>
<dbReference type="EMBL" id="LIAE01008480">
    <property type="protein sequence ID" value="PAV73835.1"/>
    <property type="molecule type" value="Genomic_DNA"/>
</dbReference>
<protein>
    <submittedName>
        <fullName evidence="1">Uncharacterized protein</fullName>
    </submittedName>
</protein>
<organism evidence="1 2">
    <name type="scientific">Diploscapter pachys</name>
    <dbReference type="NCBI Taxonomy" id="2018661"/>
    <lineage>
        <taxon>Eukaryota</taxon>
        <taxon>Metazoa</taxon>
        <taxon>Ecdysozoa</taxon>
        <taxon>Nematoda</taxon>
        <taxon>Chromadorea</taxon>
        <taxon>Rhabditida</taxon>
        <taxon>Rhabditina</taxon>
        <taxon>Rhabditomorpha</taxon>
        <taxon>Rhabditoidea</taxon>
        <taxon>Rhabditidae</taxon>
        <taxon>Diploscapter</taxon>
    </lineage>
</organism>
<reference evidence="1 2" key="1">
    <citation type="journal article" date="2017" name="Curr. Biol.">
        <title>Genome architecture and evolution of a unichromosomal asexual nematode.</title>
        <authorList>
            <person name="Fradin H."/>
            <person name="Zegar C."/>
            <person name="Gutwein M."/>
            <person name="Lucas J."/>
            <person name="Kovtun M."/>
            <person name="Corcoran D."/>
            <person name="Baugh L.R."/>
            <person name="Kiontke K."/>
            <person name="Gunsalus K."/>
            <person name="Fitch D.H."/>
            <person name="Piano F."/>
        </authorList>
    </citation>
    <scope>NUCLEOTIDE SEQUENCE [LARGE SCALE GENOMIC DNA]</scope>
    <source>
        <strain evidence="1">PF1309</strain>
    </source>
</reference>
<comment type="caution">
    <text evidence="1">The sequence shown here is derived from an EMBL/GenBank/DDBJ whole genome shotgun (WGS) entry which is preliminary data.</text>
</comment>
<accession>A0A2A2KIS8</accession>
<name>A0A2A2KIS8_9BILA</name>
<evidence type="ECO:0000313" key="1">
    <source>
        <dbReference type="EMBL" id="PAV73835.1"/>
    </source>
</evidence>
<dbReference type="AlphaFoldDB" id="A0A2A2KIS8"/>
<sequence>MQGSSANDLILALALGSVHRRIGAGEQAVQSLVFVCQSGQPLADGHAIGLVVMAETQSLDFPLQPLGNLFGHLSGAAGEHGGEFLSPYAPELIAPA</sequence>
<keyword evidence="2" id="KW-1185">Reference proteome</keyword>
<evidence type="ECO:0000313" key="2">
    <source>
        <dbReference type="Proteomes" id="UP000218231"/>
    </source>
</evidence>
<dbReference type="Proteomes" id="UP000218231">
    <property type="component" value="Unassembled WGS sequence"/>
</dbReference>